<keyword evidence="2" id="KW-0479">Metal-binding</keyword>
<evidence type="ECO:0000256" key="4">
    <source>
        <dbReference type="ARBA" id="ARBA00022842"/>
    </source>
</evidence>
<dbReference type="OrthoDB" id="113459at2"/>
<gene>
    <name evidence="7" type="ORF">Asera_22660</name>
</gene>
<dbReference type="InterPro" id="IPR002716">
    <property type="entry name" value="PIN_dom"/>
</dbReference>
<dbReference type="Pfam" id="PF13470">
    <property type="entry name" value="PIN_3"/>
    <property type="match status" value="1"/>
</dbReference>
<evidence type="ECO:0000256" key="2">
    <source>
        <dbReference type="ARBA" id="ARBA00022723"/>
    </source>
</evidence>
<dbReference type="GO" id="GO:0004518">
    <property type="term" value="F:nuclease activity"/>
    <property type="evidence" value="ECO:0007669"/>
    <property type="project" value="UniProtKB-KW"/>
</dbReference>
<keyword evidence="4" id="KW-0460">Magnesium</keyword>
<evidence type="ECO:0000259" key="6">
    <source>
        <dbReference type="Pfam" id="PF26343"/>
    </source>
</evidence>
<feature type="domain" description="VapC50 C-terminal" evidence="6">
    <location>
        <begin position="128"/>
        <end position="183"/>
    </location>
</feature>
<keyword evidence="3" id="KW-0378">Hydrolase</keyword>
<dbReference type="Pfam" id="PF26343">
    <property type="entry name" value="VapC50_C"/>
    <property type="match status" value="1"/>
</dbReference>
<evidence type="ECO:0000259" key="5">
    <source>
        <dbReference type="Pfam" id="PF13470"/>
    </source>
</evidence>
<dbReference type="GO" id="GO:0046872">
    <property type="term" value="F:metal ion binding"/>
    <property type="evidence" value="ECO:0007669"/>
    <property type="project" value="UniProtKB-KW"/>
</dbReference>
<dbReference type="AlphaFoldDB" id="A0A810L1V3"/>
<dbReference type="KEGG" id="aser:Asera_22660"/>
<evidence type="ECO:0000256" key="3">
    <source>
        <dbReference type="ARBA" id="ARBA00022801"/>
    </source>
</evidence>
<name>A0A810L1V3_9ACTN</name>
<dbReference type="InterPro" id="IPR058652">
    <property type="entry name" value="VapC50_C"/>
</dbReference>
<evidence type="ECO:0000256" key="1">
    <source>
        <dbReference type="ARBA" id="ARBA00022722"/>
    </source>
</evidence>
<dbReference type="Proteomes" id="UP000680750">
    <property type="component" value="Chromosome"/>
</dbReference>
<accession>A0A810L1V3</accession>
<evidence type="ECO:0000313" key="7">
    <source>
        <dbReference type="EMBL" id="BCJ28158.1"/>
    </source>
</evidence>
<dbReference type="GO" id="GO:0016787">
    <property type="term" value="F:hydrolase activity"/>
    <property type="evidence" value="ECO:0007669"/>
    <property type="project" value="UniProtKB-KW"/>
</dbReference>
<keyword evidence="1" id="KW-0540">Nuclease</keyword>
<protein>
    <submittedName>
        <fullName evidence="7">PIN domain-containing protein</fullName>
    </submittedName>
</protein>
<sequence length="195" mass="21177">MPFSALLDANVLIPSCLRDTLLRIAEAGLYRPLWSASILDETRRHILELAPTATESSIDHMFRCMNAAFDDALVEGYEPIVNSMENNAKDRHVLAAAVVGRADVIVSDDRNGFPTSACAPLHIECLDPDDFLLHQFDLAPQTVTSVIREQSADTGKAGKPAIPVPELLQNLAKCGAPAFAHRVAGKCPDTPAHRR</sequence>
<proteinExistence type="predicted"/>
<dbReference type="RefSeq" id="WP_030449333.1">
    <property type="nucleotide sequence ID" value="NZ_AP023354.1"/>
</dbReference>
<reference evidence="7" key="1">
    <citation type="submission" date="2020-08" db="EMBL/GenBank/DDBJ databases">
        <title>Whole genome shotgun sequence of Actinocatenispora sera NBRC 101916.</title>
        <authorList>
            <person name="Komaki H."/>
            <person name="Tamura T."/>
        </authorList>
    </citation>
    <scope>NUCLEOTIDE SEQUENCE</scope>
    <source>
        <strain evidence="7">NBRC 101916</strain>
    </source>
</reference>
<feature type="domain" description="PIN" evidence="5">
    <location>
        <begin position="5"/>
        <end position="110"/>
    </location>
</feature>
<evidence type="ECO:0000313" key="8">
    <source>
        <dbReference type="Proteomes" id="UP000680750"/>
    </source>
</evidence>
<keyword evidence="8" id="KW-1185">Reference proteome</keyword>
<organism evidence="7 8">
    <name type="scientific">Actinocatenispora sera</name>
    <dbReference type="NCBI Taxonomy" id="390989"/>
    <lineage>
        <taxon>Bacteria</taxon>
        <taxon>Bacillati</taxon>
        <taxon>Actinomycetota</taxon>
        <taxon>Actinomycetes</taxon>
        <taxon>Micromonosporales</taxon>
        <taxon>Micromonosporaceae</taxon>
        <taxon>Actinocatenispora</taxon>
    </lineage>
</organism>
<dbReference type="EMBL" id="AP023354">
    <property type="protein sequence ID" value="BCJ28158.1"/>
    <property type="molecule type" value="Genomic_DNA"/>
</dbReference>